<dbReference type="EMBL" id="JAVDXU010000001">
    <property type="protein sequence ID" value="MDR7269818.1"/>
    <property type="molecule type" value="Genomic_DNA"/>
</dbReference>
<evidence type="ECO:0000256" key="1">
    <source>
        <dbReference type="SAM" id="SignalP"/>
    </source>
</evidence>
<name>A0ABU1YM56_ROSSA</name>
<accession>A0ABU1YM56</accession>
<evidence type="ECO:0008006" key="4">
    <source>
        <dbReference type="Google" id="ProtNLM"/>
    </source>
</evidence>
<dbReference type="RefSeq" id="WP_310264956.1">
    <property type="nucleotide sequence ID" value="NZ_JAVDXU010000001.1"/>
</dbReference>
<organism evidence="2 3">
    <name type="scientific">Roseateles saccharophilus</name>
    <name type="common">Pseudomonas saccharophila</name>
    <dbReference type="NCBI Taxonomy" id="304"/>
    <lineage>
        <taxon>Bacteria</taxon>
        <taxon>Pseudomonadati</taxon>
        <taxon>Pseudomonadota</taxon>
        <taxon>Betaproteobacteria</taxon>
        <taxon>Burkholderiales</taxon>
        <taxon>Sphaerotilaceae</taxon>
        <taxon>Roseateles</taxon>
    </lineage>
</organism>
<protein>
    <recommendedName>
        <fullName evidence="4">PEP-CTERM protein-sorting domain-containing protein</fullName>
    </recommendedName>
</protein>
<dbReference type="NCBIfam" id="TIGR02595">
    <property type="entry name" value="PEP_CTERM"/>
    <property type="match status" value="1"/>
</dbReference>
<sequence>MTLLKKLLAAALVASAGLAQAAPVYWTDWQSSNPNAAGFQGNGVITTTTATVNVTYTNRQGIGFYDTGAGFDYWAYGTSYTSSAVDNRPTGSDQIALSYAGPQTLHFSQAIANPVFAFISLNGNGYGFDQDFDILSVGCGYWGCGNVTKNVIDHGGGVFEYQLIGTGEPHGAIRFKGSFDTVTWNSLTNEFWNGFTVGVQGTAVEVFGVPEPTGLALTGLALAVAVGVRRRRS</sequence>
<dbReference type="Proteomes" id="UP001180453">
    <property type="component" value="Unassembled WGS sequence"/>
</dbReference>
<feature type="signal peptide" evidence="1">
    <location>
        <begin position="1"/>
        <end position="21"/>
    </location>
</feature>
<reference evidence="2 3" key="1">
    <citation type="submission" date="2023-07" db="EMBL/GenBank/DDBJ databases">
        <title>Sorghum-associated microbial communities from plants grown in Nebraska, USA.</title>
        <authorList>
            <person name="Schachtman D."/>
        </authorList>
    </citation>
    <scope>NUCLEOTIDE SEQUENCE [LARGE SCALE GENOMIC DNA]</scope>
    <source>
        <strain evidence="2 3">BE314</strain>
    </source>
</reference>
<evidence type="ECO:0000313" key="3">
    <source>
        <dbReference type="Proteomes" id="UP001180453"/>
    </source>
</evidence>
<evidence type="ECO:0000313" key="2">
    <source>
        <dbReference type="EMBL" id="MDR7269818.1"/>
    </source>
</evidence>
<keyword evidence="3" id="KW-1185">Reference proteome</keyword>
<comment type="caution">
    <text evidence="2">The sequence shown here is derived from an EMBL/GenBank/DDBJ whole genome shotgun (WGS) entry which is preliminary data.</text>
</comment>
<proteinExistence type="predicted"/>
<feature type="chain" id="PRO_5045528474" description="PEP-CTERM protein-sorting domain-containing protein" evidence="1">
    <location>
        <begin position="22"/>
        <end position="233"/>
    </location>
</feature>
<dbReference type="InterPro" id="IPR013424">
    <property type="entry name" value="Ice-binding_C"/>
</dbReference>
<gene>
    <name evidence="2" type="ORF">J2X20_002447</name>
</gene>
<keyword evidence="1" id="KW-0732">Signal</keyword>